<dbReference type="AlphaFoldDB" id="A0A024TNR2"/>
<proteinExistence type="predicted"/>
<evidence type="ECO:0000256" key="1">
    <source>
        <dbReference type="SAM" id="SignalP"/>
    </source>
</evidence>
<feature type="signal peptide" evidence="1">
    <location>
        <begin position="1"/>
        <end position="38"/>
    </location>
</feature>
<feature type="chain" id="PRO_5001534853" evidence="1">
    <location>
        <begin position="39"/>
        <end position="151"/>
    </location>
</feature>
<dbReference type="EMBL" id="KI913980">
    <property type="protein sequence ID" value="ETV95663.1"/>
    <property type="molecule type" value="Genomic_DNA"/>
</dbReference>
<keyword evidence="1" id="KW-0732">Signal</keyword>
<dbReference type="VEuPathDB" id="FungiDB:H310_11082"/>
<reference evidence="2" key="1">
    <citation type="submission" date="2013-12" db="EMBL/GenBank/DDBJ databases">
        <title>The Genome Sequence of Aphanomyces invadans NJM9701.</title>
        <authorList>
            <consortium name="The Broad Institute Genomics Platform"/>
            <person name="Russ C."/>
            <person name="Tyler B."/>
            <person name="van West P."/>
            <person name="Dieguez-Uribeondo J."/>
            <person name="Young S.K."/>
            <person name="Zeng Q."/>
            <person name="Gargeya S."/>
            <person name="Fitzgerald M."/>
            <person name="Abouelleil A."/>
            <person name="Alvarado L."/>
            <person name="Chapman S.B."/>
            <person name="Gainer-Dewar J."/>
            <person name="Goldberg J."/>
            <person name="Griggs A."/>
            <person name="Gujja S."/>
            <person name="Hansen M."/>
            <person name="Howarth C."/>
            <person name="Imamovic A."/>
            <person name="Ireland A."/>
            <person name="Larimer J."/>
            <person name="McCowan C."/>
            <person name="Murphy C."/>
            <person name="Pearson M."/>
            <person name="Poon T.W."/>
            <person name="Priest M."/>
            <person name="Roberts A."/>
            <person name="Saif S."/>
            <person name="Shea T."/>
            <person name="Sykes S."/>
            <person name="Wortman J."/>
            <person name="Nusbaum C."/>
            <person name="Birren B."/>
        </authorList>
    </citation>
    <scope>NUCLEOTIDE SEQUENCE [LARGE SCALE GENOMIC DNA]</scope>
    <source>
        <strain evidence="2">NJM9701</strain>
    </source>
</reference>
<dbReference type="RefSeq" id="XP_008875856.1">
    <property type="nucleotide sequence ID" value="XM_008877634.1"/>
</dbReference>
<name>A0A024TNR2_9STRA</name>
<evidence type="ECO:0000313" key="2">
    <source>
        <dbReference type="EMBL" id="ETV95663.1"/>
    </source>
</evidence>
<sequence length="151" mass="16881">MERRARRPSRFGMNRPFHCWRQCVQLLVLVHPTWVVATFAPPGYKCLQNTGRSKRQRQPRGCVATAAPIQIRAARTMPPPGHRSNDQPVPWPCAREPTTMASGATSPNPTPLLRKVGGVHVMSKLNLADAGADGRNFHGKGKCMQFDRFDR</sequence>
<organism evidence="2">
    <name type="scientific">Aphanomyces invadans</name>
    <dbReference type="NCBI Taxonomy" id="157072"/>
    <lineage>
        <taxon>Eukaryota</taxon>
        <taxon>Sar</taxon>
        <taxon>Stramenopiles</taxon>
        <taxon>Oomycota</taxon>
        <taxon>Saprolegniomycetes</taxon>
        <taxon>Saprolegniales</taxon>
        <taxon>Verrucalvaceae</taxon>
        <taxon>Aphanomyces</taxon>
    </lineage>
</organism>
<gene>
    <name evidence="2" type="ORF">H310_11082</name>
</gene>
<protein>
    <submittedName>
        <fullName evidence="2">Uncharacterized protein</fullName>
    </submittedName>
</protein>
<accession>A0A024TNR2</accession>
<dbReference type="GeneID" id="20088132"/>